<evidence type="ECO:0000313" key="5">
    <source>
        <dbReference type="Proteomes" id="UP000299290"/>
    </source>
</evidence>
<evidence type="ECO:0000256" key="2">
    <source>
        <dbReference type="SAM" id="MobiDB-lite"/>
    </source>
</evidence>
<dbReference type="Proteomes" id="UP000299290">
    <property type="component" value="Unassembled WGS sequence"/>
</dbReference>
<comment type="caution">
    <text evidence="4">The sequence shown here is derived from an EMBL/GenBank/DDBJ whole genome shotgun (WGS) entry which is preliminary data.</text>
</comment>
<dbReference type="PANTHER" id="PTHR35526">
    <property type="entry name" value="ANTI-SIGMA-F FACTOR RSBW-RELATED"/>
    <property type="match status" value="1"/>
</dbReference>
<dbReference type="InterPro" id="IPR050267">
    <property type="entry name" value="Anti-sigma-factor_SerPK"/>
</dbReference>
<dbReference type="InterPro" id="IPR036890">
    <property type="entry name" value="HATPase_C_sf"/>
</dbReference>
<dbReference type="GO" id="GO:0004674">
    <property type="term" value="F:protein serine/threonine kinase activity"/>
    <property type="evidence" value="ECO:0007669"/>
    <property type="project" value="UniProtKB-KW"/>
</dbReference>
<feature type="region of interest" description="Disordered" evidence="2">
    <location>
        <begin position="1"/>
        <end position="20"/>
    </location>
</feature>
<evidence type="ECO:0000313" key="4">
    <source>
        <dbReference type="EMBL" id="GDY42746.1"/>
    </source>
</evidence>
<dbReference type="RefSeq" id="WP_137965774.1">
    <property type="nucleotide sequence ID" value="NZ_BJHV01000001.1"/>
</dbReference>
<dbReference type="Pfam" id="PF13581">
    <property type="entry name" value="HATPase_c_2"/>
    <property type="match status" value="1"/>
</dbReference>
<reference evidence="4 5" key="1">
    <citation type="journal article" date="2020" name="Int. J. Syst. Evol. Microbiol.">
        <title>Reclassification of Streptomyces castelarensis and Streptomyces sporoclivatus as later heterotypic synonyms of Streptomyces antimycoticus.</title>
        <authorList>
            <person name="Komaki H."/>
            <person name="Tamura T."/>
        </authorList>
    </citation>
    <scope>NUCLEOTIDE SEQUENCE [LARGE SCALE GENOMIC DNA]</scope>
    <source>
        <strain evidence="4 5">NBRC 12839</strain>
    </source>
</reference>
<sequence length="144" mass="15635">MPVQPSNDTRPAATGRPAYSQSLPCEAESAIRARRLVRAACTAWGLADLAEAGALIVSELVANAVAHSGSRCLRVTVSRPDPRRVRVAVIDKSRTYPVRRTPSAEDENGRGLAIVEAISARWGTDGLPWGKRVWAELRTPHEEK</sequence>
<protein>
    <recommendedName>
        <fullName evidence="3">Histidine kinase/HSP90-like ATPase domain-containing protein</fullName>
    </recommendedName>
</protein>
<dbReference type="EMBL" id="BJHV01000001">
    <property type="protein sequence ID" value="GDY42746.1"/>
    <property type="molecule type" value="Genomic_DNA"/>
</dbReference>
<evidence type="ECO:0000256" key="1">
    <source>
        <dbReference type="ARBA" id="ARBA00022527"/>
    </source>
</evidence>
<dbReference type="AlphaFoldDB" id="A0A4D4K7P2"/>
<accession>A0A4D4K7P2</accession>
<keyword evidence="1" id="KW-0418">Kinase</keyword>
<dbReference type="PANTHER" id="PTHR35526:SF3">
    <property type="entry name" value="ANTI-SIGMA-F FACTOR RSBW"/>
    <property type="match status" value="1"/>
</dbReference>
<gene>
    <name evidence="4" type="ORF">SANT12839_036280</name>
</gene>
<dbReference type="SUPFAM" id="SSF55874">
    <property type="entry name" value="ATPase domain of HSP90 chaperone/DNA topoisomerase II/histidine kinase"/>
    <property type="match status" value="1"/>
</dbReference>
<evidence type="ECO:0000259" key="3">
    <source>
        <dbReference type="Pfam" id="PF13581"/>
    </source>
</evidence>
<organism evidence="4 5">
    <name type="scientific">Streptomyces antimycoticus</name>
    <dbReference type="NCBI Taxonomy" id="68175"/>
    <lineage>
        <taxon>Bacteria</taxon>
        <taxon>Bacillati</taxon>
        <taxon>Actinomycetota</taxon>
        <taxon>Actinomycetes</taxon>
        <taxon>Kitasatosporales</taxon>
        <taxon>Streptomycetaceae</taxon>
        <taxon>Streptomyces</taxon>
        <taxon>Streptomyces violaceusniger group</taxon>
    </lineage>
</organism>
<dbReference type="Gene3D" id="3.30.565.10">
    <property type="entry name" value="Histidine kinase-like ATPase, C-terminal domain"/>
    <property type="match status" value="1"/>
</dbReference>
<feature type="domain" description="Histidine kinase/HSP90-like ATPase" evidence="3">
    <location>
        <begin position="25"/>
        <end position="119"/>
    </location>
</feature>
<dbReference type="InterPro" id="IPR003594">
    <property type="entry name" value="HATPase_dom"/>
</dbReference>
<dbReference type="CDD" id="cd16936">
    <property type="entry name" value="HATPase_RsbW-like"/>
    <property type="match status" value="1"/>
</dbReference>
<proteinExistence type="predicted"/>
<keyword evidence="5" id="KW-1185">Reference proteome</keyword>
<keyword evidence="1" id="KW-0808">Transferase</keyword>
<name>A0A4D4K7P2_9ACTN</name>
<keyword evidence="1" id="KW-0723">Serine/threonine-protein kinase</keyword>